<keyword evidence="2" id="KW-0560">Oxidoreductase</keyword>
<reference evidence="3 4" key="1">
    <citation type="journal article" date="2020" name="Nature">
        <title>Bacterial chemolithoautotrophy via manganese oxidation.</title>
        <authorList>
            <person name="Yu H."/>
            <person name="Leadbetter J.R."/>
        </authorList>
    </citation>
    <scope>NUCLEOTIDE SEQUENCE [LARGE SCALE GENOMIC DNA]</scope>
    <source>
        <strain evidence="3 4">Mn-1</strain>
    </source>
</reference>
<accession>A0A7X6DMB8</accession>
<evidence type="ECO:0000313" key="3">
    <source>
        <dbReference type="EMBL" id="NKE69752.1"/>
    </source>
</evidence>
<dbReference type="CDD" id="cd05233">
    <property type="entry name" value="SDR_c"/>
    <property type="match status" value="1"/>
</dbReference>
<dbReference type="AlphaFoldDB" id="A0A7X6DMB8"/>
<evidence type="ECO:0000256" key="1">
    <source>
        <dbReference type="ARBA" id="ARBA00006484"/>
    </source>
</evidence>
<name>A0A7X6DMB8_9BACT</name>
<dbReference type="Proteomes" id="UP000534783">
    <property type="component" value="Unassembled WGS sequence"/>
</dbReference>
<organism evidence="3 4">
    <name type="scientific">Candidatus Manganitrophus noduliformans</name>
    <dbReference type="NCBI Taxonomy" id="2606439"/>
    <lineage>
        <taxon>Bacteria</taxon>
        <taxon>Pseudomonadati</taxon>
        <taxon>Nitrospirota</taxon>
        <taxon>Nitrospiria</taxon>
        <taxon>Candidatus Troglogloeales</taxon>
        <taxon>Candidatus Manganitrophaceae</taxon>
        <taxon>Candidatus Manganitrophus</taxon>
    </lineage>
</organism>
<dbReference type="PRINTS" id="PR00081">
    <property type="entry name" value="GDHRDH"/>
</dbReference>
<dbReference type="Pfam" id="PF13561">
    <property type="entry name" value="adh_short_C2"/>
    <property type="match status" value="1"/>
</dbReference>
<dbReference type="SUPFAM" id="SSF51735">
    <property type="entry name" value="NAD(P)-binding Rossmann-fold domains"/>
    <property type="match status" value="1"/>
</dbReference>
<dbReference type="EMBL" id="VTOW01000001">
    <property type="protein sequence ID" value="NKE69752.1"/>
    <property type="molecule type" value="Genomic_DNA"/>
</dbReference>
<keyword evidence="4" id="KW-1185">Reference proteome</keyword>
<dbReference type="RefSeq" id="WP_168058039.1">
    <property type="nucleotide sequence ID" value="NZ_VTOW01000001.1"/>
</dbReference>
<dbReference type="InterPro" id="IPR036291">
    <property type="entry name" value="NAD(P)-bd_dom_sf"/>
</dbReference>
<dbReference type="GO" id="GO:0006633">
    <property type="term" value="P:fatty acid biosynthetic process"/>
    <property type="evidence" value="ECO:0007669"/>
    <property type="project" value="TreeGrafter"/>
</dbReference>
<dbReference type="PANTHER" id="PTHR42760:SF133">
    <property type="entry name" value="3-OXOACYL-[ACYL-CARRIER-PROTEIN] REDUCTASE"/>
    <property type="match status" value="1"/>
</dbReference>
<dbReference type="GO" id="GO:0048038">
    <property type="term" value="F:quinone binding"/>
    <property type="evidence" value="ECO:0007669"/>
    <property type="project" value="TreeGrafter"/>
</dbReference>
<proteinExistence type="inferred from homology"/>
<protein>
    <submittedName>
        <fullName evidence="3">SDR family oxidoreductase</fullName>
    </submittedName>
</protein>
<dbReference type="GO" id="GO:0016616">
    <property type="term" value="F:oxidoreductase activity, acting on the CH-OH group of donors, NAD or NADP as acceptor"/>
    <property type="evidence" value="ECO:0007669"/>
    <property type="project" value="TreeGrafter"/>
</dbReference>
<dbReference type="PANTHER" id="PTHR42760">
    <property type="entry name" value="SHORT-CHAIN DEHYDROGENASES/REDUCTASES FAMILY MEMBER"/>
    <property type="match status" value="1"/>
</dbReference>
<dbReference type="PRINTS" id="PR00080">
    <property type="entry name" value="SDRFAMILY"/>
</dbReference>
<evidence type="ECO:0000313" key="4">
    <source>
        <dbReference type="Proteomes" id="UP000534783"/>
    </source>
</evidence>
<dbReference type="FunFam" id="3.40.50.720:FF:000173">
    <property type="entry name" value="3-oxoacyl-[acyl-carrier protein] reductase"/>
    <property type="match status" value="1"/>
</dbReference>
<comment type="similarity">
    <text evidence="1">Belongs to the short-chain dehydrogenases/reductases (SDR) family.</text>
</comment>
<comment type="caution">
    <text evidence="3">The sequence shown here is derived from an EMBL/GenBank/DDBJ whole genome shotgun (WGS) entry which is preliminary data.</text>
</comment>
<dbReference type="InterPro" id="IPR002347">
    <property type="entry name" value="SDR_fam"/>
</dbReference>
<sequence length="244" mass="26205">MSERVAVIAGGAKGIGRAVGLDLAERGWSVALCYRTSEKEGSETAEAIRKKGARALSVRADVSDPKAAEAFVKQVEGEWGRIDALINAAGPYHRVNLLEETIEGWHAMFDHNLHPLFYLSRLVAPGMRERRWGRIVSFSMANADQMIGQPQITGHYIAKVGVLILTRSLAKLLAPHGITVNAISPGFIRSGSAPESEMAGMIKNIPAGYVGELSDAVSVARFLLSDEARYVTGGNIHLSGGWGV</sequence>
<gene>
    <name evidence="3" type="ORF">MNODULE_03200</name>
</gene>
<evidence type="ECO:0000256" key="2">
    <source>
        <dbReference type="ARBA" id="ARBA00023002"/>
    </source>
</evidence>
<dbReference type="Gene3D" id="3.40.50.720">
    <property type="entry name" value="NAD(P)-binding Rossmann-like Domain"/>
    <property type="match status" value="1"/>
</dbReference>